<reference evidence="1" key="1">
    <citation type="journal article" date="2020" name="Front. Microbiol.">
        <title>Gene regulatory networks of Penicillium echinulatum 2HH and Penicillium oxalicum 114-2 inferred by a computational biology approach.</title>
        <authorList>
            <person name="Lenz A.R."/>
            <person name="Galan-Vasquez E."/>
            <person name="Balbinot E."/>
            <person name="De Abreu F.P."/>
            <person name="De Oliveira N.S."/>
            <person name="Da Rosa L.O."/>
            <person name="De Avila E Silva S."/>
            <person name="Camassola M."/>
            <person name="Dillon A.J.P."/>
            <person name="Perez-Rueda E."/>
        </authorList>
    </citation>
    <scope>NUCLEOTIDE SEQUENCE</scope>
    <source>
        <strain evidence="1">S1M29</strain>
    </source>
</reference>
<name>A0A8J8WKG2_9EURO</name>
<evidence type="ECO:0008006" key="3">
    <source>
        <dbReference type="Google" id="ProtNLM"/>
    </source>
</evidence>
<accession>A0A8J8WKG2</accession>
<dbReference type="OrthoDB" id="2316594at2759"/>
<comment type="caution">
    <text evidence="1">The sequence shown here is derived from an EMBL/GenBank/DDBJ whole genome shotgun (WGS) entry which is preliminary data.</text>
</comment>
<dbReference type="SUPFAM" id="SSF52540">
    <property type="entry name" value="P-loop containing nucleoside triphosphate hydrolases"/>
    <property type="match status" value="1"/>
</dbReference>
<sequence>MFNDFGIESLKHFLFLTLDDDDKQSSAVPDKPQLPEEIAAAPLFSVSVRSSLAKQYDQADGDQLVFPQYALLGHRKDTLAAGQVSLGSLVYSNTAAPWSAFICGSQGSGKSHSLSCLLENCLLQNTPVGKVSAPLAGMVFHCDNFSAHSSSQICEAAYLCSAGIPVRVLVSPTNYLAMRNAYCNLPGLENVAKRISVEPMYLPLKDLNVAMMKALMGLSDETSPPLYMEVVMKILRQMALDNQGRDTFDYKRFRKNLDAESFLKGQNLPLQMRLDVLESFFEPGAVKPEKGPRRSSRTDEMWNFEPGTLTIVDLSCPFVGPNDACALFNICTSLFLKDRHKTGRVLALDEAHKFLTETSPEAVTLTNTLLSVVRQQRHLATRVLIATQEPTISPKLLDLCNLTMIHRFTSPAWFKSIKAHIAGACDKAEGHESTERDLFGKIVRLKTGEALVFCPTALLESSHSERTDGHEGPEVIPLGAGYAHLRVRKRVTADGGRSIITQ</sequence>
<dbReference type="Proteomes" id="UP000631181">
    <property type="component" value="Unassembled WGS sequence"/>
</dbReference>
<dbReference type="Gene3D" id="3.40.50.300">
    <property type="entry name" value="P-loop containing nucleotide triphosphate hydrolases"/>
    <property type="match status" value="1"/>
</dbReference>
<gene>
    <name evidence="1" type="ORF">PECM_004653</name>
</gene>
<evidence type="ECO:0000313" key="1">
    <source>
        <dbReference type="EMBL" id="KAF7719862.1"/>
    </source>
</evidence>
<proteinExistence type="predicted"/>
<dbReference type="EMBL" id="WIWV01000003">
    <property type="protein sequence ID" value="KAF7719862.1"/>
    <property type="molecule type" value="Genomic_DNA"/>
</dbReference>
<organism evidence="1 2">
    <name type="scientific">Penicillium ucsense</name>
    <dbReference type="NCBI Taxonomy" id="2839758"/>
    <lineage>
        <taxon>Eukaryota</taxon>
        <taxon>Fungi</taxon>
        <taxon>Dikarya</taxon>
        <taxon>Ascomycota</taxon>
        <taxon>Pezizomycotina</taxon>
        <taxon>Eurotiomycetes</taxon>
        <taxon>Eurotiomycetidae</taxon>
        <taxon>Eurotiales</taxon>
        <taxon>Aspergillaceae</taxon>
        <taxon>Penicillium</taxon>
    </lineage>
</organism>
<evidence type="ECO:0000313" key="2">
    <source>
        <dbReference type="Proteomes" id="UP000631181"/>
    </source>
</evidence>
<dbReference type="AlphaFoldDB" id="A0A8J8WKG2"/>
<dbReference type="InterPro" id="IPR027417">
    <property type="entry name" value="P-loop_NTPase"/>
</dbReference>
<keyword evidence="2" id="KW-1185">Reference proteome</keyword>
<protein>
    <recommendedName>
        <fullName evidence="3">Zona occludens toxin N-terminal domain-containing protein</fullName>
    </recommendedName>
</protein>